<dbReference type="PANTHER" id="PTHR33103">
    <property type="entry name" value="OS01G0153900 PROTEIN"/>
    <property type="match status" value="1"/>
</dbReference>
<gene>
    <name evidence="1" type="ORF">OLC1_LOCUS16394</name>
</gene>
<dbReference type="InterPro" id="IPR007750">
    <property type="entry name" value="DUF674"/>
</dbReference>
<reference evidence="1" key="1">
    <citation type="submission" date="2023-03" db="EMBL/GenBank/DDBJ databases">
        <authorList>
            <person name="Julca I."/>
        </authorList>
    </citation>
    <scope>NUCLEOTIDE SEQUENCE</scope>
</reference>
<keyword evidence="2" id="KW-1185">Reference proteome</keyword>
<dbReference type="EMBL" id="OX459123">
    <property type="protein sequence ID" value="CAI9108285.1"/>
    <property type="molecule type" value="Genomic_DNA"/>
</dbReference>
<sequence>MAASSSSSKVSLKLLIDTKNQRVLFAEAGKNVVDFLFHILTLPMSTVIRLLTKQKTVGINEALDLLKTSLSFNTVLTTVFLKKVTTGKCSTTSNSAFSQLRYVKNGGSTSKISLKLLVDTKSKRVLFAEAGKDAVDFLFHILTLPMGTVIRLLTEEKMVGCIGNLYESIENLCETYIQANQTRKSFSNQFPRTVASGGAVEAEGGYVKGVVTYMVMDDLVVKPMSTISSIALLNKFNVKEVGALEEKAVDLGINEALKLLKTLLSSKTVLSSNNSLLAYLFYGSWAKFFIIKVLCNWPVAYHGLQKDHYHQFGLESKESKPCSSPPPHEELNIFVLNYQKITCIFYLFHFIFDSGICKRQNDCKVVWTNCGCLMSSKMTYFSSPATNNPTATGGNAVAEAGEGGFVKGVLVTYMVMDDLEVKPMSTISSIALLINFNVKEVGALQEKVVDLGLNETSLSSKTVLTTVFLKKGVPWASDFIAS</sequence>
<evidence type="ECO:0000313" key="1">
    <source>
        <dbReference type="EMBL" id="CAI9108285.1"/>
    </source>
</evidence>
<name>A0AAV1DMN7_OLDCO</name>
<proteinExistence type="predicted"/>
<dbReference type="Proteomes" id="UP001161247">
    <property type="component" value="Chromosome 6"/>
</dbReference>
<evidence type="ECO:0000313" key="2">
    <source>
        <dbReference type="Proteomes" id="UP001161247"/>
    </source>
</evidence>
<accession>A0AAV1DMN7</accession>
<organism evidence="1 2">
    <name type="scientific">Oldenlandia corymbosa var. corymbosa</name>
    <dbReference type="NCBI Taxonomy" id="529605"/>
    <lineage>
        <taxon>Eukaryota</taxon>
        <taxon>Viridiplantae</taxon>
        <taxon>Streptophyta</taxon>
        <taxon>Embryophyta</taxon>
        <taxon>Tracheophyta</taxon>
        <taxon>Spermatophyta</taxon>
        <taxon>Magnoliopsida</taxon>
        <taxon>eudicotyledons</taxon>
        <taxon>Gunneridae</taxon>
        <taxon>Pentapetalae</taxon>
        <taxon>asterids</taxon>
        <taxon>lamiids</taxon>
        <taxon>Gentianales</taxon>
        <taxon>Rubiaceae</taxon>
        <taxon>Rubioideae</taxon>
        <taxon>Spermacoceae</taxon>
        <taxon>Hedyotis-Oldenlandia complex</taxon>
        <taxon>Oldenlandia</taxon>
    </lineage>
</organism>
<dbReference type="PANTHER" id="PTHR33103:SF19">
    <property type="entry name" value="OS09G0544700 PROTEIN"/>
    <property type="match status" value="1"/>
</dbReference>
<dbReference type="Pfam" id="PF05056">
    <property type="entry name" value="DUF674"/>
    <property type="match status" value="3"/>
</dbReference>
<protein>
    <submittedName>
        <fullName evidence="1">OLC1v1007854C1</fullName>
    </submittedName>
</protein>
<dbReference type="AlphaFoldDB" id="A0AAV1DMN7"/>